<comment type="caution">
    <text evidence="8">The sequence shown here is derived from an EMBL/GenBank/DDBJ whole genome shotgun (WGS) entry which is preliminary data.</text>
</comment>
<dbReference type="GO" id="GO:0005634">
    <property type="term" value="C:nucleus"/>
    <property type="evidence" value="ECO:0007669"/>
    <property type="project" value="UniProtKB-SubCell"/>
</dbReference>
<dbReference type="AlphaFoldDB" id="A0AAN9I7Q6"/>
<evidence type="ECO:0000313" key="9">
    <source>
        <dbReference type="Proteomes" id="UP001359559"/>
    </source>
</evidence>
<dbReference type="PANTHER" id="PTHR45959">
    <property type="entry name" value="BHLH TRANSCRIPTION FACTOR"/>
    <property type="match status" value="1"/>
</dbReference>
<keyword evidence="2" id="KW-0805">Transcription regulation</keyword>
<feature type="region of interest" description="Disordered" evidence="6">
    <location>
        <begin position="33"/>
        <end position="57"/>
    </location>
</feature>
<evidence type="ECO:0000256" key="4">
    <source>
        <dbReference type="ARBA" id="ARBA00023242"/>
    </source>
</evidence>
<dbReference type="PROSITE" id="PS50888">
    <property type="entry name" value="BHLH"/>
    <property type="match status" value="1"/>
</dbReference>
<dbReference type="InterPro" id="IPR052610">
    <property type="entry name" value="bHLH_transcription_regulator"/>
</dbReference>
<evidence type="ECO:0000256" key="2">
    <source>
        <dbReference type="ARBA" id="ARBA00023015"/>
    </source>
</evidence>
<dbReference type="PANTHER" id="PTHR45959:SF8">
    <property type="entry name" value="PROTEIN, PUTATIVE-RELATED"/>
    <property type="match status" value="1"/>
</dbReference>
<dbReference type="SUPFAM" id="SSF47459">
    <property type="entry name" value="HLH, helix-loop-helix DNA-binding domain"/>
    <property type="match status" value="1"/>
</dbReference>
<accession>A0AAN9I7Q6</accession>
<gene>
    <name evidence="8" type="ORF">RJT34_25944</name>
</gene>
<dbReference type="Proteomes" id="UP001359559">
    <property type="component" value="Unassembled WGS sequence"/>
</dbReference>
<evidence type="ECO:0000256" key="5">
    <source>
        <dbReference type="SAM" id="Coils"/>
    </source>
</evidence>
<reference evidence="8 9" key="1">
    <citation type="submission" date="2024-01" db="EMBL/GenBank/DDBJ databases">
        <title>The genomes of 5 underutilized Papilionoideae crops provide insights into root nodulation and disease resistance.</title>
        <authorList>
            <person name="Yuan L."/>
        </authorList>
    </citation>
    <scope>NUCLEOTIDE SEQUENCE [LARGE SCALE GENOMIC DNA]</scope>
    <source>
        <strain evidence="8">LY-2023</strain>
        <tissue evidence="8">Leaf</tissue>
    </source>
</reference>
<feature type="coiled-coil region" evidence="5">
    <location>
        <begin position="93"/>
        <end position="127"/>
    </location>
</feature>
<dbReference type="Gene3D" id="4.10.280.10">
    <property type="entry name" value="Helix-loop-helix DNA-binding domain"/>
    <property type="match status" value="1"/>
</dbReference>
<evidence type="ECO:0000313" key="8">
    <source>
        <dbReference type="EMBL" id="KAK7270638.1"/>
    </source>
</evidence>
<keyword evidence="5" id="KW-0175">Coiled coil</keyword>
<name>A0AAN9I7Q6_CLITE</name>
<dbReference type="GO" id="GO:0046983">
    <property type="term" value="F:protein dimerization activity"/>
    <property type="evidence" value="ECO:0007669"/>
    <property type="project" value="InterPro"/>
</dbReference>
<keyword evidence="9" id="KW-1185">Reference proteome</keyword>
<dbReference type="SMART" id="SM00353">
    <property type="entry name" value="HLH"/>
    <property type="match status" value="1"/>
</dbReference>
<keyword evidence="3" id="KW-0804">Transcription</keyword>
<evidence type="ECO:0000259" key="7">
    <source>
        <dbReference type="PROSITE" id="PS50888"/>
    </source>
</evidence>
<sequence length="241" mass="27372">MDMEKDEEVAKKKRNSPRTYILSFDESTMVATARTTSTEAKKAKKRSSSRNASLTQIDHMMAERKRRQLLAHKLIALSATIPGLKKTDKISIIEEAVNHMKQLEERVRKLEQQNSREKESIIFLKKTDLSAENEDGSTSTCEQDCSRHIEMLPDVEARVMGNQLLIEIHCVKHDGVELTVLNLLENIHLSVIASNVLPFGNSTLGITIIAQMGDTYRMTVNDLVKRLRQELLNHMTMNVSK</sequence>
<dbReference type="InterPro" id="IPR011598">
    <property type="entry name" value="bHLH_dom"/>
</dbReference>
<dbReference type="GO" id="GO:0080090">
    <property type="term" value="P:regulation of primary metabolic process"/>
    <property type="evidence" value="ECO:0007669"/>
    <property type="project" value="UniProtKB-ARBA"/>
</dbReference>
<evidence type="ECO:0000256" key="6">
    <source>
        <dbReference type="SAM" id="MobiDB-lite"/>
    </source>
</evidence>
<dbReference type="EMBL" id="JAYKXN010000007">
    <property type="protein sequence ID" value="KAK7270638.1"/>
    <property type="molecule type" value="Genomic_DNA"/>
</dbReference>
<evidence type="ECO:0000256" key="1">
    <source>
        <dbReference type="ARBA" id="ARBA00004123"/>
    </source>
</evidence>
<protein>
    <recommendedName>
        <fullName evidence="7">BHLH domain-containing protein</fullName>
    </recommendedName>
</protein>
<keyword evidence="4" id="KW-0539">Nucleus</keyword>
<dbReference type="InterPro" id="IPR036638">
    <property type="entry name" value="HLH_DNA-bd_sf"/>
</dbReference>
<feature type="domain" description="BHLH" evidence="7">
    <location>
        <begin position="54"/>
        <end position="103"/>
    </location>
</feature>
<evidence type="ECO:0000256" key="3">
    <source>
        <dbReference type="ARBA" id="ARBA00023163"/>
    </source>
</evidence>
<organism evidence="8 9">
    <name type="scientific">Clitoria ternatea</name>
    <name type="common">Butterfly pea</name>
    <dbReference type="NCBI Taxonomy" id="43366"/>
    <lineage>
        <taxon>Eukaryota</taxon>
        <taxon>Viridiplantae</taxon>
        <taxon>Streptophyta</taxon>
        <taxon>Embryophyta</taxon>
        <taxon>Tracheophyta</taxon>
        <taxon>Spermatophyta</taxon>
        <taxon>Magnoliopsida</taxon>
        <taxon>eudicotyledons</taxon>
        <taxon>Gunneridae</taxon>
        <taxon>Pentapetalae</taxon>
        <taxon>rosids</taxon>
        <taxon>fabids</taxon>
        <taxon>Fabales</taxon>
        <taxon>Fabaceae</taxon>
        <taxon>Papilionoideae</taxon>
        <taxon>50 kb inversion clade</taxon>
        <taxon>NPAAA clade</taxon>
        <taxon>indigoferoid/millettioid clade</taxon>
        <taxon>Phaseoleae</taxon>
        <taxon>Clitoria</taxon>
    </lineage>
</organism>
<proteinExistence type="predicted"/>
<comment type="subcellular location">
    <subcellularLocation>
        <location evidence="1">Nucleus</location>
    </subcellularLocation>
</comment>
<dbReference type="Pfam" id="PF00010">
    <property type="entry name" value="HLH"/>
    <property type="match status" value="1"/>
</dbReference>
<feature type="region of interest" description="Disordered" evidence="6">
    <location>
        <begin position="1"/>
        <end position="20"/>
    </location>
</feature>